<dbReference type="Proteomes" id="UP000003861">
    <property type="component" value="Unassembled WGS sequence"/>
</dbReference>
<name>U2DIA7_9EURY</name>
<gene>
    <name evidence="1" type="ORF">HLRTI_002304</name>
</gene>
<dbReference type="AlphaFoldDB" id="U2DIA7"/>
<evidence type="ECO:0000313" key="2">
    <source>
        <dbReference type="Proteomes" id="UP000003861"/>
    </source>
</evidence>
<reference evidence="1 2" key="1">
    <citation type="journal article" date="2011" name="J. Bacteriol.">
        <title>Genome sequence of Halorhabdus tiamatea, the first archaeon isolated from a deep-sea anoxic brine lake.</title>
        <authorList>
            <person name="Antunes A."/>
            <person name="Alam I."/>
            <person name="Bajic V.B."/>
            <person name="Stingl U."/>
        </authorList>
    </citation>
    <scope>NUCLEOTIDE SEQUENCE [LARGE SCALE GENOMIC DNA]</scope>
    <source>
        <strain evidence="1 2">SARL4B</strain>
    </source>
</reference>
<organism evidence="1 2">
    <name type="scientific">Halorhabdus tiamatea SARL4B</name>
    <dbReference type="NCBI Taxonomy" id="1033806"/>
    <lineage>
        <taxon>Archaea</taxon>
        <taxon>Methanobacteriati</taxon>
        <taxon>Methanobacteriota</taxon>
        <taxon>Stenosarchaea group</taxon>
        <taxon>Halobacteria</taxon>
        <taxon>Halobacteriales</taxon>
        <taxon>Haloarculaceae</taxon>
        <taxon>Halorhabdus</taxon>
    </lineage>
</organism>
<comment type="caution">
    <text evidence="1">The sequence shown here is derived from an EMBL/GenBank/DDBJ whole genome shotgun (WGS) entry which is preliminary data.</text>
</comment>
<evidence type="ECO:0000313" key="1">
    <source>
        <dbReference type="EMBL" id="ERJ05682.1"/>
    </source>
</evidence>
<accession>U2DIA7</accession>
<reference evidence="1 2" key="2">
    <citation type="journal article" date="2013" name="PLoS ONE">
        <title>INDIGO - INtegrated Data Warehouse of MIcrobial GenOmes with Examples from the Red Sea Extremophiles.</title>
        <authorList>
            <person name="Alam I."/>
            <person name="Antunes A."/>
            <person name="Kamau A.A."/>
            <person name="Ba Alawi W."/>
            <person name="Kalkatawi M."/>
            <person name="Stingl U."/>
            <person name="Bajic V.B."/>
        </authorList>
    </citation>
    <scope>NUCLEOTIDE SEQUENCE [LARGE SCALE GENOMIC DNA]</scope>
    <source>
        <strain evidence="1 2">SARL4B</strain>
    </source>
</reference>
<sequence>MLHFKFFSMCGRNSLFIDQADLEARFDADVVVDGGYTP</sequence>
<protein>
    <submittedName>
        <fullName evidence="1">Uncharacterized protein</fullName>
    </submittedName>
</protein>
<dbReference type="EMBL" id="AFNT02000027">
    <property type="protein sequence ID" value="ERJ05682.1"/>
    <property type="molecule type" value="Genomic_DNA"/>
</dbReference>
<proteinExistence type="predicted"/>